<evidence type="ECO:0000259" key="19">
    <source>
        <dbReference type="PROSITE" id="PS51297"/>
    </source>
</evidence>
<dbReference type="SUPFAM" id="SSF53613">
    <property type="entry name" value="Ribokinase-like"/>
    <property type="match status" value="1"/>
</dbReference>
<evidence type="ECO:0000256" key="12">
    <source>
        <dbReference type="ARBA" id="ARBA00023277"/>
    </source>
</evidence>
<dbReference type="Pfam" id="PF00319">
    <property type="entry name" value="SRF-TF"/>
    <property type="match status" value="1"/>
</dbReference>
<comment type="caution">
    <text evidence="20">The sequence shown here is derived from an EMBL/GenBank/DDBJ whole genome shotgun (WGS) entry which is preliminary data.</text>
</comment>
<evidence type="ECO:0000256" key="5">
    <source>
        <dbReference type="ARBA" id="ARBA00022741"/>
    </source>
</evidence>
<dbReference type="InterPro" id="IPR033896">
    <property type="entry name" value="MEF2-like_N"/>
</dbReference>
<evidence type="ECO:0000256" key="4">
    <source>
        <dbReference type="ARBA" id="ARBA00022679"/>
    </source>
</evidence>
<keyword evidence="11" id="KW-0539">Nucleus</keyword>
<dbReference type="EC" id="2.7.1.4" evidence="14"/>
<evidence type="ECO:0000256" key="9">
    <source>
        <dbReference type="ARBA" id="ARBA00023125"/>
    </source>
</evidence>
<dbReference type="PROSITE" id="PS51297">
    <property type="entry name" value="K_BOX"/>
    <property type="match status" value="1"/>
</dbReference>
<comment type="similarity">
    <text evidence="3 16">Belongs to the carbohydrate kinase PfkB family.</text>
</comment>
<keyword evidence="9" id="KW-0238">DNA-binding</keyword>
<reference evidence="20 21" key="1">
    <citation type="submission" date="2019-09" db="EMBL/GenBank/DDBJ databases">
        <authorList>
            <person name="Ou C."/>
        </authorList>
    </citation>
    <scope>NUCLEOTIDE SEQUENCE [LARGE SCALE GENOMIC DNA]</scope>
    <source>
        <strain evidence="20">S2</strain>
        <tissue evidence="20">Leaf</tissue>
    </source>
</reference>
<organism evidence="20 21">
    <name type="scientific">Pyrus ussuriensis x Pyrus communis</name>
    <dbReference type="NCBI Taxonomy" id="2448454"/>
    <lineage>
        <taxon>Eukaryota</taxon>
        <taxon>Viridiplantae</taxon>
        <taxon>Streptophyta</taxon>
        <taxon>Embryophyta</taxon>
        <taxon>Tracheophyta</taxon>
        <taxon>Spermatophyta</taxon>
        <taxon>Magnoliopsida</taxon>
        <taxon>eudicotyledons</taxon>
        <taxon>Gunneridae</taxon>
        <taxon>Pentapetalae</taxon>
        <taxon>rosids</taxon>
        <taxon>fabids</taxon>
        <taxon>Rosales</taxon>
        <taxon>Rosaceae</taxon>
        <taxon>Amygdaloideae</taxon>
        <taxon>Maleae</taxon>
        <taxon>Pyrus</taxon>
    </lineage>
</organism>
<dbReference type="InterPro" id="IPR002100">
    <property type="entry name" value="TF_MADSbox"/>
</dbReference>
<feature type="coiled-coil region" evidence="17">
    <location>
        <begin position="125"/>
        <end position="177"/>
    </location>
</feature>
<dbReference type="GO" id="GO:0005829">
    <property type="term" value="C:cytosol"/>
    <property type="evidence" value="ECO:0007669"/>
    <property type="project" value="TreeGrafter"/>
</dbReference>
<dbReference type="EMBL" id="SMOL01000157">
    <property type="protein sequence ID" value="KAB2626689.1"/>
    <property type="molecule type" value="Genomic_DNA"/>
</dbReference>
<proteinExistence type="inferred from homology"/>
<dbReference type="GO" id="GO:0008865">
    <property type="term" value="F:fructokinase activity"/>
    <property type="evidence" value="ECO:0007669"/>
    <property type="project" value="UniProtKB-EC"/>
</dbReference>
<dbReference type="CDD" id="cd01167">
    <property type="entry name" value="bac_FRK"/>
    <property type="match status" value="1"/>
</dbReference>
<dbReference type="InterPro" id="IPR029056">
    <property type="entry name" value="Ribokinase-like"/>
</dbReference>
<dbReference type="PROSITE" id="PS50066">
    <property type="entry name" value="MADS_BOX_2"/>
    <property type="match status" value="1"/>
</dbReference>
<dbReference type="GO" id="GO:0009570">
    <property type="term" value="C:chloroplast stroma"/>
    <property type="evidence" value="ECO:0007669"/>
    <property type="project" value="TreeGrafter"/>
</dbReference>
<evidence type="ECO:0000313" key="21">
    <source>
        <dbReference type="Proteomes" id="UP000327157"/>
    </source>
</evidence>
<dbReference type="Proteomes" id="UP000327157">
    <property type="component" value="Chromosome 2"/>
</dbReference>
<evidence type="ECO:0000256" key="1">
    <source>
        <dbReference type="ARBA" id="ARBA00004123"/>
    </source>
</evidence>
<keyword evidence="7" id="KW-0067">ATP-binding</keyword>
<keyword evidence="12" id="KW-0119">Carbohydrate metabolism</keyword>
<dbReference type="SMART" id="SM00432">
    <property type="entry name" value="MADS"/>
    <property type="match status" value="1"/>
</dbReference>
<sequence>MGRGRVELKRIENKINRQVTFSKRRNGLLKKAYELSVLCDAEVGLIIFSSRGKLYEFASAGFSASLYVRGIITQLPQSQIDTFYPPSLSSSLSWYQEVTKLKAKYESLQRTQRHLLGEDLGPLSVKELQNLEKQLEGALAQTRQRKTQLMIEQMEDLRKKERHLGDLNKQLRVKLEEEGQNLNVIQNMWSSDAAAGSSNFSLHSSQTNPMDCTPEPVMQMGYHQYHPAEGSSIPKSLTGETNFIQGWLSGGYLFGLSVGFVADSIGATLGAGAAFLLGRTATADDHIQVIEMIKLLETKGCSCFPVTLERSKKGSFKFVRNSSSLSGSSKSLSLKKRSSIQEKNSELIVCFGEMLIDFVPTSAGVSLADADGFKKAAGGAPANVAVGISRLGGSAAFMGKVGKDEFGYMLADILKENNVDNSGMRFDPHARTALAFVTLRSDGEREFMFYRNPSADMLLQEKELDVNLIKKAGIFHYGSISLIEEPGRSAHLAAMDIAKKAGCILSYDPNLRLPLWPSAEAAQKGIMSIWNQADIIKISEEEIEFLTGGDDPYDDEVVFKKLYHPNLKLLLVTEGPAGCRYYTKEFNGKVAGIKTDAVDTTGAGDSFVAAILNGLGSDINLYKDEQKLREALLFANGCGALTVQKKGAIPALPTKEAVNQLLQQTTA</sequence>
<dbReference type="PROSITE" id="PS00584">
    <property type="entry name" value="PFKB_KINASES_2"/>
    <property type="match status" value="1"/>
</dbReference>
<keyword evidence="10" id="KW-0804">Transcription</keyword>
<comment type="catalytic activity">
    <reaction evidence="15">
        <text>D-fructose + ATP = D-fructose 6-phosphate + ADP + H(+)</text>
        <dbReference type="Rhea" id="RHEA:16125"/>
        <dbReference type="ChEBI" id="CHEBI:15378"/>
        <dbReference type="ChEBI" id="CHEBI:30616"/>
        <dbReference type="ChEBI" id="CHEBI:37721"/>
        <dbReference type="ChEBI" id="CHEBI:61527"/>
        <dbReference type="ChEBI" id="CHEBI:456216"/>
        <dbReference type="EC" id="2.7.1.4"/>
    </reaction>
</comment>
<keyword evidence="8" id="KW-0805">Transcription regulation</keyword>
<keyword evidence="17" id="KW-0175">Coiled coil</keyword>
<dbReference type="PROSITE" id="PS00583">
    <property type="entry name" value="PFKB_KINASES_1"/>
    <property type="match status" value="1"/>
</dbReference>
<evidence type="ECO:0000256" key="2">
    <source>
        <dbReference type="ARBA" id="ARBA00004727"/>
    </source>
</evidence>
<evidence type="ECO:0000256" key="14">
    <source>
        <dbReference type="ARBA" id="ARBA00038887"/>
    </source>
</evidence>
<evidence type="ECO:0000313" key="20">
    <source>
        <dbReference type="EMBL" id="KAB2626689.1"/>
    </source>
</evidence>
<evidence type="ECO:0000256" key="15">
    <source>
        <dbReference type="ARBA" id="ARBA00048451"/>
    </source>
</evidence>
<evidence type="ECO:0000256" key="8">
    <source>
        <dbReference type="ARBA" id="ARBA00023015"/>
    </source>
</evidence>
<dbReference type="Pfam" id="PF00294">
    <property type="entry name" value="PfkB"/>
    <property type="match status" value="1"/>
</dbReference>
<comment type="function">
    <text evidence="13">May play an important role in maintaining the flux of carbon towards starch formation.</text>
</comment>
<evidence type="ECO:0000259" key="18">
    <source>
        <dbReference type="PROSITE" id="PS50066"/>
    </source>
</evidence>
<dbReference type="GO" id="GO:0005634">
    <property type="term" value="C:nucleus"/>
    <property type="evidence" value="ECO:0007669"/>
    <property type="project" value="UniProtKB-SubCell"/>
</dbReference>
<evidence type="ECO:0000256" key="17">
    <source>
        <dbReference type="SAM" id="Coils"/>
    </source>
</evidence>
<dbReference type="Pfam" id="PF01486">
    <property type="entry name" value="K-box"/>
    <property type="match status" value="1"/>
</dbReference>
<dbReference type="AlphaFoldDB" id="A0A5N5HFA5"/>
<keyword evidence="5" id="KW-0547">Nucleotide-binding</keyword>
<dbReference type="OrthoDB" id="1898716at2759"/>
<dbReference type="PRINTS" id="PR00404">
    <property type="entry name" value="MADSDOMAIN"/>
</dbReference>
<accession>A0A5N5HFA5</accession>
<dbReference type="InterPro" id="IPR011611">
    <property type="entry name" value="PfkB_dom"/>
</dbReference>
<evidence type="ECO:0000256" key="11">
    <source>
        <dbReference type="ARBA" id="ARBA00023242"/>
    </source>
</evidence>
<dbReference type="InterPro" id="IPR002139">
    <property type="entry name" value="Ribo/fructo_kinase"/>
</dbReference>
<dbReference type="InterPro" id="IPR036879">
    <property type="entry name" value="TF_MADSbox_sf"/>
</dbReference>
<dbReference type="GO" id="GO:0046983">
    <property type="term" value="F:protein dimerization activity"/>
    <property type="evidence" value="ECO:0007669"/>
    <property type="project" value="InterPro"/>
</dbReference>
<keyword evidence="4 16" id="KW-0808">Transferase</keyword>
<dbReference type="PANTHER" id="PTHR43085">
    <property type="entry name" value="HEXOKINASE FAMILY MEMBER"/>
    <property type="match status" value="1"/>
</dbReference>
<dbReference type="InterPro" id="IPR002487">
    <property type="entry name" value="TF_Kbox"/>
</dbReference>
<dbReference type="SUPFAM" id="SSF55455">
    <property type="entry name" value="SRF-like"/>
    <property type="match status" value="1"/>
</dbReference>
<dbReference type="PRINTS" id="PR00990">
    <property type="entry name" value="RIBOKINASE"/>
</dbReference>
<dbReference type="InterPro" id="IPR002173">
    <property type="entry name" value="Carboh/pur_kinase_PfkB_CS"/>
</dbReference>
<feature type="domain" description="MADS-box" evidence="18">
    <location>
        <begin position="1"/>
        <end position="61"/>
    </location>
</feature>
<dbReference type="GO" id="GO:0003700">
    <property type="term" value="F:DNA-binding transcription factor activity"/>
    <property type="evidence" value="ECO:0007669"/>
    <property type="project" value="InterPro"/>
</dbReference>
<gene>
    <name evidence="20" type="ORF">D8674_020307</name>
</gene>
<dbReference type="PROSITE" id="PS00350">
    <property type="entry name" value="MADS_BOX_1"/>
    <property type="match status" value="1"/>
</dbReference>
<keyword evidence="21" id="KW-1185">Reference proteome</keyword>
<dbReference type="FunFam" id="3.40.1190.20:FF:000005">
    <property type="entry name" value="Probable fructokinase-2"/>
    <property type="match status" value="1"/>
</dbReference>
<keyword evidence="6 16" id="KW-0418">Kinase</keyword>
<comment type="pathway">
    <text evidence="2">Glycan biosynthesis; starch biosynthesis.</text>
</comment>
<dbReference type="PANTHER" id="PTHR43085:SF1">
    <property type="entry name" value="PSEUDOURIDINE KINASE-RELATED"/>
    <property type="match status" value="1"/>
</dbReference>
<comment type="subcellular location">
    <subcellularLocation>
        <location evidence="1">Nucleus</location>
    </subcellularLocation>
</comment>
<evidence type="ECO:0000256" key="16">
    <source>
        <dbReference type="RuleBase" id="RU003704"/>
    </source>
</evidence>
<evidence type="ECO:0000256" key="6">
    <source>
        <dbReference type="ARBA" id="ARBA00022777"/>
    </source>
</evidence>
<reference evidence="20 21" key="3">
    <citation type="submission" date="2019-11" db="EMBL/GenBank/DDBJ databases">
        <title>A de novo genome assembly of a pear dwarfing rootstock.</title>
        <authorList>
            <person name="Wang F."/>
            <person name="Wang J."/>
            <person name="Li S."/>
            <person name="Zhang Y."/>
            <person name="Fang M."/>
            <person name="Ma L."/>
            <person name="Zhao Y."/>
            <person name="Jiang S."/>
        </authorList>
    </citation>
    <scope>NUCLEOTIDE SEQUENCE [LARGE SCALE GENOMIC DNA]</scope>
    <source>
        <strain evidence="20">S2</strain>
        <tissue evidence="20">Leaf</tissue>
    </source>
</reference>
<name>A0A5N5HFA5_9ROSA</name>
<reference evidence="21" key="2">
    <citation type="submission" date="2019-10" db="EMBL/GenBank/DDBJ databases">
        <title>A de novo genome assembly of a pear dwarfing rootstock.</title>
        <authorList>
            <person name="Wang F."/>
            <person name="Wang J."/>
            <person name="Li S."/>
            <person name="Zhang Y."/>
            <person name="Fang M."/>
            <person name="Ma L."/>
            <person name="Zhao Y."/>
            <person name="Jiang S."/>
        </authorList>
    </citation>
    <scope>NUCLEOTIDE SEQUENCE [LARGE SCALE GENOMIC DNA]</scope>
</reference>
<evidence type="ECO:0000256" key="3">
    <source>
        <dbReference type="ARBA" id="ARBA00010688"/>
    </source>
</evidence>
<dbReference type="GO" id="GO:0005524">
    <property type="term" value="F:ATP binding"/>
    <property type="evidence" value="ECO:0007669"/>
    <property type="project" value="UniProtKB-KW"/>
</dbReference>
<dbReference type="CDD" id="cd00265">
    <property type="entry name" value="MADS_MEF2_like"/>
    <property type="match status" value="1"/>
</dbReference>
<dbReference type="Gene3D" id="3.40.1190.20">
    <property type="match status" value="1"/>
</dbReference>
<evidence type="ECO:0000256" key="13">
    <source>
        <dbReference type="ARBA" id="ARBA00037195"/>
    </source>
</evidence>
<evidence type="ECO:0000256" key="10">
    <source>
        <dbReference type="ARBA" id="ARBA00023163"/>
    </source>
</evidence>
<evidence type="ECO:0000256" key="7">
    <source>
        <dbReference type="ARBA" id="ARBA00022840"/>
    </source>
</evidence>
<dbReference type="Gene3D" id="3.40.1810.10">
    <property type="entry name" value="Transcription factor, MADS-box"/>
    <property type="match status" value="1"/>
</dbReference>
<protein>
    <recommendedName>
        <fullName evidence="14">fructokinase</fullName>
        <ecNumber evidence="14">2.7.1.4</ecNumber>
    </recommendedName>
</protein>
<dbReference type="GO" id="GO:0006000">
    <property type="term" value="P:fructose metabolic process"/>
    <property type="evidence" value="ECO:0007669"/>
    <property type="project" value="TreeGrafter"/>
</dbReference>
<dbReference type="InterPro" id="IPR050306">
    <property type="entry name" value="PfkB_Carbo_kinase"/>
</dbReference>
<dbReference type="GO" id="GO:0045944">
    <property type="term" value="P:positive regulation of transcription by RNA polymerase II"/>
    <property type="evidence" value="ECO:0007669"/>
    <property type="project" value="InterPro"/>
</dbReference>
<dbReference type="GO" id="GO:0000977">
    <property type="term" value="F:RNA polymerase II transcription regulatory region sequence-specific DNA binding"/>
    <property type="evidence" value="ECO:0007669"/>
    <property type="project" value="InterPro"/>
</dbReference>
<feature type="domain" description="K-box" evidence="19">
    <location>
        <begin position="91"/>
        <end position="181"/>
    </location>
</feature>